<accession>A0A921KX28</accession>
<feature type="region of interest" description="Disordered" evidence="1">
    <location>
        <begin position="1"/>
        <end position="61"/>
    </location>
</feature>
<comment type="caution">
    <text evidence="2">The sequence shown here is derived from an EMBL/GenBank/DDBJ whole genome shotgun (WGS) entry which is preliminary data.</text>
</comment>
<gene>
    <name evidence="2" type="ORF">K8V05_00275</name>
</gene>
<name>A0A921KX28_9BACT</name>
<reference evidence="2" key="2">
    <citation type="submission" date="2021-09" db="EMBL/GenBank/DDBJ databases">
        <authorList>
            <person name="Gilroy R."/>
        </authorList>
    </citation>
    <scope>NUCLEOTIDE SEQUENCE</scope>
    <source>
        <strain evidence="2">6966</strain>
    </source>
</reference>
<protein>
    <submittedName>
        <fullName evidence="2">Uncharacterized protein</fullName>
    </submittedName>
</protein>
<reference evidence="2" key="1">
    <citation type="journal article" date="2021" name="PeerJ">
        <title>Extensive microbial diversity within the chicken gut microbiome revealed by metagenomics and culture.</title>
        <authorList>
            <person name="Gilroy R."/>
            <person name="Ravi A."/>
            <person name="Getino M."/>
            <person name="Pursley I."/>
            <person name="Horton D.L."/>
            <person name="Alikhan N.F."/>
            <person name="Baker D."/>
            <person name="Gharbi K."/>
            <person name="Hall N."/>
            <person name="Watson M."/>
            <person name="Adriaenssens E.M."/>
            <person name="Foster-Nyarko E."/>
            <person name="Jarju S."/>
            <person name="Secka A."/>
            <person name="Antonio M."/>
            <person name="Oren A."/>
            <person name="Chaudhuri R.R."/>
            <person name="La Ragione R."/>
            <person name="Hildebrand F."/>
            <person name="Pallen M.J."/>
        </authorList>
    </citation>
    <scope>NUCLEOTIDE SEQUENCE</scope>
    <source>
        <strain evidence="2">6966</strain>
    </source>
</reference>
<evidence type="ECO:0000313" key="2">
    <source>
        <dbReference type="EMBL" id="HJF69172.1"/>
    </source>
</evidence>
<dbReference type="EMBL" id="DYVS01000004">
    <property type="protein sequence ID" value="HJF69172.1"/>
    <property type="molecule type" value="Genomic_DNA"/>
</dbReference>
<evidence type="ECO:0000256" key="1">
    <source>
        <dbReference type="SAM" id="MobiDB-lite"/>
    </source>
</evidence>
<proteinExistence type="predicted"/>
<feature type="non-terminal residue" evidence="2">
    <location>
        <position position="1"/>
    </location>
</feature>
<dbReference type="Proteomes" id="UP000742098">
    <property type="component" value="Unassembled WGS sequence"/>
</dbReference>
<dbReference type="AlphaFoldDB" id="A0A921KX28"/>
<organism evidence="2 3">
    <name type="scientific">Butyricimonas virosa</name>
    <dbReference type="NCBI Taxonomy" id="544645"/>
    <lineage>
        <taxon>Bacteria</taxon>
        <taxon>Pseudomonadati</taxon>
        <taxon>Bacteroidota</taxon>
        <taxon>Bacteroidia</taxon>
        <taxon>Bacteroidales</taxon>
        <taxon>Odoribacteraceae</taxon>
        <taxon>Butyricimonas</taxon>
    </lineage>
</organism>
<sequence>FFFTGLDGTTGKTVGDRENPPETGKKSTRTRTGEREQPREKAVKKNTRTQHSPIKDTHERL</sequence>
<evidence type="ECO:0000313" key="3">
    <source>
        <dbReference type="Proteomes" id="UP000742098"/>
    </source>
</evidence>
<feature type="compositionally biased region" description="Basic and acidic residues" evidence="1">
    <location>
        <begin position="14"/>
        <end position="43"/>
    </location>
</feature>